<reference evidence="5 6" key="1">
    <citation type="submission" date="2018-06" db="EMBL/GenBank/DDBJ databases">
        <title>Genomic Encyclopedia of Archaeal and Bacterial Type Strains, Phase II (KMG-II): from individual species to whole genera.</title>
        <authorList>
            <person name="Goeker M."/>
        </authorList>
    </citation>
    <scope>NUCLEOTIDE SEQUENCE [LARGE SCALE GENOMIC DNA]</scope>
    <source>
        <strain evidence="5 6">DSM 21851</strain>
    </source>
</reference>
<evidence type="ECO:0000256" key="1">
    <source>
        <dbReference type="ARBA" id="ARBA00001933"/>
    </source>
</evidence>
<comment type="caution">
    <text evidence="5">The sequence shown here is derived from an EMBL/GenBank/DDBJ whole genome shotgun (WGS) entry which is preliminary data.</text>
</comment>
<dbReference type="OrthoDB" id="9787096at2"/>
<evidence type="ECO:0000256" key="2">
    <source>
        <dbReference type="ARBA" id="ARBA00022898"/>
    </source>
</evidence>
<keyword evidence="2" id="KW-0663">Pyridoxal phosphate</keyword>
<dbReference type="GO" id="GO:0004125">
    <property type="term" value="F:L-seryl-tRNA(Sec) selenium transferase activity"/>
    <property type="evidence" value="ECO:0007669"/>
    <property type="project" value="TreeGrafter"/>
</dbReference>
<proteinExistence type="predicted"/>
<evidence type="ECO:0000313" key="5">
    <source>
        <dbReference type="EMBL" id="RAJ90884.1"/>
    </source>
</evidence>
<protein>
    <submittedName>
        <fullName evidence="5">L-seryl-tRNA(Ser) seleniumtransferase</fullName>
    </submittedName>
</protein>
<dbReference type="AlphaFoldDB" id="A0A327WIS5"/>
<dbReference type="PANTHER" id="PTHR32328:SF0">
    <property type="entry name" value="L-SERYL-TRNA(SEC) SELENIUM TRANSFERASE"/>
    <property type="match status" value="1"/>
</dbReference>
<keyword evidence="3" id="KW-0812">Transmembrane</keyword>
<comment type="cofactor">
    <cofactor evidence="1">
        <name>pyridoxal 5'-phosphate</name>
        <dbReference type="ChEBI" id="CHEBI:597326"/>
    </cofactor>
</comment>
<keyword evidence="3" id="KW-1133">Transmembrane helix</keyword>
<feature type="transmembrane region" description="Helical" evidence="3">
    <location>
        <begin position="97"/>
        <end position="119"/>
    </location>
</feature>
<dbReference type="EMBL" id="QLMC01000011">
    <property type="protein sequence ID" value="RAJ90884.1"/>
    <property type="molecule type" value="Genomic_DNA"/>
</dbReference>
<dbReference type="InterPro" id="IPR015421">
    <property type="entry name" value="PyrdxlP-dep_Trfase_major"/>
</dbReference>
<dbReference type="PANTHER" id="PTHR32328">
    <property type="entry name" value="L-SERYL-TRNA(SEC) SELENIUM TRANSFERASE"/>
    <property type="match status" value="1"/>
</dbReference>
<dbReference type="Proteomes" id="UP000248790">
    <property type="component" value="Unassembled WGS sequence"/>
</dbReference>
<gene>
    <name evidence="5" type="ORF">LX87_05428</name>
</gene>
<dbReference type="SUPFAM" id="SSF53383">
    <property type="entry name" value="PLP-dependent transferases"/>
    <property type="match status" value="1"/>
</dbReference>
<keyword evidence="3" id="KW-0472">Membrane</keyword>
<organism evidence="5 6">
    <name type="scientific">Larkinella arboricola</name>
    <dbReference type="NCBI Taxonomy" id="643671"/>
    <lineage>
        <taxon>Bacteria</taxon>
        <taxon>Pseudomonadati</taxon>
        <taxon>Bacteroidota</taxon>
        <taxon>Cytophagia</taxon>
        <taxon>Cytophagales</taxon>
        <taxon>Spirosomataceae</taxon>
        <taxon>Larkinella</taxon>
    </lineage>
</organism>
<evidence type="ECO:0000256" key="3">
    <source>
        <dbReference type="SAM" id="Phobius"/>
    </source>
</evidence>
<keyword evidence="5" id="KW-0808">Transferase</keyword>
<sequence length="402" mass="44252">MRRREVLKSISALPVIGGAAESLTGAGLKPDATPDYFKELGLRTFINAAGNYTTMTASLMPPEVLQAIHSSAQQYAMLDDVQDKVGERIAKLCRAEAAMVTAGCWSALVIGMAGVLTGIDSKKAAKLPFLEGSGMKSEVIVQKTHANGYHNALTNTGVKIILVETVEELRKAVNEKTALLWFLNREAPVGKIKQEEWVKLGKELNIPTMIDIAADVPPVENLWKFNEMGFDLACISGGKAMMGPQSAGILMGRKDLIAAARLNAPPRSGIARGHKVNKEEIIGMWVALDQYIKRDHKKDWETWEKSIALVEKEVKSVRGVYTETIIPPVANHNPSLKIGWDPKVIKLSRDELGKRLREGSPSIEVISWEDPDSIRITVFMLKPGQDRIVASRIREELKRSVV</sequence>
<accession>A0A327WIS5</accession>
<dbReference type="Gene3D" id="3.40.640.10">
    <property type="entry name" value="Type I PLP-dependent aspartate aminotransferase-like (Major domain)"/>
    <property type="match status" value="1"/>
</dbReference>
<evidence type="ECO:0000259" key="4">
    <source>
        <dbReference type="Pfam" id="PF00266"/>
    </source>
</evidence>
<evidence type="ECO:0000313" key="6">
    <source>
        <dbReference type="Proteomes" id="UP000248790"/>
    </source>
</evidence>
<name>A0A327WIS5_LARAB</name>
<feature type="domain" description="Aminotransferase class V" evidence="4">
    <location>
        <begin position="165"/>
        <end position="260"/>
    </location>
</feature>
<dbReference type="InterPro" id="IPR000192">
    <property type="entry name" value="Aminotrans_V_dom"/>
</dbReference>
<dbReference type="Pfam" id="PF00266">
    <property type="entry name" value="Aminotran_5"/>
    <property type="match status" value="1"/>
</dbReference>
<keyword evidence="6" id="KW-1185">Reference proteome</keyword>
<dbReference type="RefSeq" id="WP_111631432.1">
    <property type="nucleotide sequence ID" value="NZ_QLMC01000011.1"/>
</dbReference>
<dbReference type="InterPro" id="IPR015424">
    <property type="entry name" value="PyrdxlP-dep_Trfase"/>
</dbReference>